<dbReference type="InterPro" id="IPR003594">
    <property type="entry name" value="HATPase_dom"/>
</dbReference>
<evidence type="ECO:0000256" key="11">
    <source>
        <dbReference type="SAM" id="Phobius"/>
    </source>
</evidence>
<keyword evidence="6 11" id="KW-0812">Transmembrane</keyword>
<feature type="transmembrane region" description="Helical" evidence="11">
    <location>
        <begin position="6"/>
        <end position="23"/>
    </location>
</feature>
<dbReference type="InterPro" id="IPR036890">
    <property type="entry name" value="HATPase_C_sf"/>
</dbReference>
<dbReference type="OrthoDB" id="335833at2"/>
<dbReference type="Pfam" id="PF00512">
    <property type="entry name" value="HisKA"/>
    <property type="match status" value="1"/>
</dbReference>
<dbReference type="EMBL" id="FQZB01000011">
    <property type="protein sequence ID" value="SHJ83708.1"/>
    <property type="molecule type" value="Genomic_DNA"/>
</dbReference>
<dbReference type="InterPro" id="IPR050398">
    <property type="entry name" value="HssS/ArlS-like"/>
</dbReference>
<dbReference type="AlphaFoldDB" id="A0A1M6MJS2"/>
<evidence type="ECO:0000313" key="14">
    <source>
        <dbReference type="Proteomes" id="UP000184310"/>
    </source>
</evidence>
<accession>A0A1M6MJS2</accession>
<protein>
    <recommendedName>
        <fullName evidence="3">histidine kinase</fullName>
        <ecNumber evidence="3">2.7.13.3</ecNumber>
    </recommendedName>
</protein>
<evidence type="ECO:0000256" key="8">
    <source>
        <dbReference type="ARBA" id="ARBA00022989"/>
    </source>
</evidence>
<evidence type="ECO:0000256" key="4">
    <source>
        <dbReference type="ARBA" id="ARBA00022553"/>
    </source>
</evidence>
<dbReference type="InterPro" id="IPR036097">
    <property type="entry name" value="HisK_dim/P_sf"/>
</dbReference>
<organism evidence="13 14">
    <name type="scientific">Clostridium cavendishii DSM 21758</name>
    <dbReference type="NCBI Taxonomy" id="1121302"/>
    <lineage>
        <taxon>Bacteria</taxon>
        <taxon>Bacillati</taxon>
        <taxon>Bacillota</taxon>
        <taxon>Clostridia</taxon>
        <taxon>Eubacteriales</taxon>
        <taxon>Clostridiaceae</taxon>
        <taxon>Clostridium</taxon>
    </lineage>
</organism>
<dbReference type="InterPro" id="IPR005467">
    <property type="entry name" value="His_kinase_dom"/>
</dbReference>
<dbReference type="PROSITE" id="PS50109">
    <property type="entry name" value="HIS_KIN"/>
    <property type="match status" value="1"/>
</dbReference>
<dbReference type="CDD" id="cd00082">
    <property type="entry name" value="HisKA"/>
    <property type="match status" value="1"/>
</dbReference>
<comment type="catalytic activity">
    <reaction evidence="1">
        <text>ATP + protein L-histidine = ADP + protein N-phospho-L-histidine.</text>
        <dbReference type="EC" id="2.7.13.3"/>
    </reaction>
</comment>
<dbReference type="PRINTS" id="PR00344">
    <property type="entry name" value="BCTRLSENSOR"/>
</dbReference>
<keyword evidence="9" id="KW-0902">Two-component regulatory system</keyword>
<dbReference type="PANTHER" id="PTHR45528:SF8">
    <property type="entry name" value="HISTIDINE KINASE"/>
    <property type="match status" value="1"/>
</dbReference>
<evidence type="ECO:0000256" key="2">
    <source>
        <dbReference type="ARBA" id="ARBA00004141"/>
    </source>
</evidence>
<proteinExistence type="predicted"/>
<keyword evidence="14" id="KW-1185">Reference proteome</keyword>
<dbReference type="EC" id="2.7.13.3" evidence="3"/>
<name>A0A1M6MJS2_9CLOT</name>
<evidence type="ECO:0000256" key="10">
    <source>
        <dbReference type="ARBA" id="ARBA00023136"/>
    </source>
</evidence>
<keyword evidence="8 11" id="KW-1133">Transmembrane helix</keyword>
<dbReference type="Gene3D" id="1.10.287.130">
    <property type="match status" value="1"/>
</dbReference>
<keyword evidence="7 13" id="KW-0418">Kinase</keyword>
<gene>
    <name evidence="13" type="ORF">SAMN02745163_02665</name>
</gene>
<evidence type="ECO:0000256" key="3">
    <source>
        <dbReference type="ARBA" id="ARBA00012438"/>
    </source>
</evidence>
<evidence type="ECO:0000259" key="12">
    <source>
        <dbReference type="PROSITE" id="PS50109"/>
    </source>
</evidence>
<dbReference type="Gene3D" id="3.30.565.10">
    <property type="entry name" value="Histidine kinase-like ATPase, C-terminal domain"/>
    <property type="match status" value="1"/>
</dbReference>
<dbReference type="STRING" id="1121302.SAMN02745163_02665"/>
<dbReference type="GO" id="GO:0000155">
    <property type="term" value="F:phosphorelay sensor kinase activity"/>
    <property type="evidence" value="ECO:0007669"/>
    <property type="project" value="InterPro"/>
</dbReference>
<evidence type="ECO:0000313" key="13">
    <source>
        <dbReference type="EMBL" id="SHJ83708.1"/>
    </source>
</evidence>
<reference evidence="13 14" key="1">
    <citation type="submission" date="2016-11" db="EMBL/GenBank/DDBJ databases">
        <authorList>
            <person name="Jaros S."/>
            <person name="Januszkiewicz K."/>
            <person name="Wedrychowicz H."/>
        </authorList>
    </citation>
    <scope>NUCLEOTIDE SEQUENCE [LARGE SCALE GENOMIC DNA]</scope>
    <source>
        <strain evidence="13 14">DSM 21758</strain>
    </source>
</reference>
<dbReference type="SUPFAM" id="SSF55874">
    <property type="entry name" value="ATPase domain of HSP90 chaperone/DNA topoisomerase II/histidine kinase"/>
    <property type="match status" value="1"/>
</dbReference>
<evidence type="ECO:0000256" key="5">
    <source>
        <dbReference type="ARBA" id="ARBA00022679"/>
    </source>
</evidence>
<sequence>MAYVVIALLIGIIICFVIKNYRWKKRMAAMIQTMDILLKEKNKLYIFSEDKDLLGDLGFKINELISAYFIQSEKYETEKRTKKELLSNLSHDVRTPLVSVIGYLEAVQQKRIQKEQENEYINTALEKALALKKCINQLFEFIQLDAGEIVLSLENIDICEALRQIIIEFIPYIEKEKIVFDANILEHEVFVLADKNAITRIFQNLIRNTLIHGKDGYYLGIFVAIDEGKVCINIKDKGKGIKEEHLPFIFERLYKADFSRSNGGGIGLAIAKELTEKMNGEVVVLRSVPGETIFHVSFPIISYM</sequence>
<dbReference type="InterPro" id="IPR004358">
    <property type="entry name" value="Sig_transdc_His_kin-like_C"/>
</dbReference>
<evidence type="ECO:0000256" key="1">
    <source>
        <dbReference type="ARBA" id="ARBA00000085"/>
    </source>
</evidence>
<dbReference type="PANTHER" id="PTHR45528">
    <property type="entry name" value="SENSOR HISTIDINE KINASE CPXA"/>
    <property type="match status" value="1"/>
</dbReference>
<keyword evidence="4" id="KW-0597">Phosphoprotein</keyword>
<keyword evidence="5" id="KW-0808">Transferase</keyword>
<evidence type="ECO:0000256" key="9">
    <source>
        <dbReference type="ARBA" id="ARBA00023012"/>
    </source>
</evidence>
<dbReference type="GO" id="GO:0005886">
    <property type="term" value="C:plasma membrane"/>
    <property type="evidence" value="ECO:0007669"/>
    <property type="project" value="TreeGrafter"/>
</dbReference>
<dbReference type="Pfam" id="PF02518">
    <property type="entry name" value="HATPase_c"/>
    <property type="match status" value="1"/>
</dbReference>
<dbReference type="Proteomes" id="UP000184310">
    <property type="component" value="Unassembled WGS sequence"/>
</dbReference>
<keyword evidence="10 11" id="KW-0472">Membrane</keyword>
<dbReference type="InterPro" id="IPR003661">
    <property type="entry name" value="HisK_dim/P_dom"/>
</dbReference>
<dbReference type="SUPFAM" id="SSF47384">
    <property type="entry name" value="Homodimeric domain of signal transducing histidine kinase"/>
    <property type="match status" value="1"/>
</dbReference>
<evidence type="ECO:0000256" key="7">
    <source>
        <dbReference type="ARBA" id="ARBA00022777"/>
    </source>
</evidence>
<comment type="subcellular location">
    <subcellularLocation>
        <location evidence="2">Membrane</location>
        <topology evidence="2">Multi-pass membrane protein</topology>
    </subcellularLocation>
</comment>
<dbReference type="SMART" id="SM00388">
    <property type="entry name" value="HisKA"/>
    <property type="match status" value="1"/>
</dbReference>
<evidence type="ECO:0000256" key="6">
    <source>
        <dbReference type="ARBA" id="ARBA00022692"/>
    </source>
</evidence>
<dbReference type="SMART" id="SM00387">
    <property type="entry name" value="HATPase_c"/>
    <property type="match status" value="1"/>
</dbReference>
<feature type="domain" description="Histidine kinase" evidence="12">
    <location>
        <begin position="88"/>
        <end position="302"/>
    </location>
</feature>